<feature type="coiled-coil region" evidence="1">
    <location>
        <begin position="82"/>
        <end position="123"/>
    </location>
</feature>
<name>A0ABR3HZX7_LOXSC</name>
<evidence type="ECO:0000313" key="4">
    <source>
        <dbReference type="EMBL" id="KAL0882049.1"/>
    </source>
</evidence>
<evidence type="ECO:0000256" key="2">
    <source>
        <dbReference type="SAM" id="MobiDB-lite"/>
    </source>
</evidence>
<evidence type="ECO:0000256" key="1">
    <source>
        <dbReference type="SAM" id="Coils"/>
    </source>
</evidence>
<keyword evidence="5" id="KW-1185">Reference proteome</keyword>
<dbReference type="EMBL" id="JBEUOH010000010">
    <property type="protein sequence ID" value="KAL0882049.1"/>
    <property type="molecule type" value="Genomic_DNA"/>
</dbReference>
<keyword evidence="1" id="KW-0175">Coiled coil</keyword>
<gene>
    <name evidence="4" type="ORF">ABMA27_000630</name>
</gene>
<dbReference type="InterPro" id="IPR057251">
    <property type="entry name" value="FP_C"/>
</dbReference>
<protein>
    <recommendedName>
        <fullName evidence="3">FP protein C-terminal domain-containing protein</fullName>
    </recommendedName>
</protein>
<organism evidence="4 5">
    <name type="scientific">Loxostege sticticalis</name>
    <name type="common">Beet webworm moth</name>
    <dbReference type="NCBI Taxonomy" id="481309"/>
    <lineage>
        <taxon>Eukaryota</taxon>
        <taxon>Metazoa</taxon>
        <taxon>Ecdysozoa</taxon>
        <taxon>Arthropoda</taxon>
        <taxon>Hexapoda</taxon>
        <taxon>Insecta</taxon>
        <taxon>Pterygota</taxon>
        <taxon>Neoptera</taxon>
        <taxon>Endopterygota</taxon>
        <taxon>Lepidoptera</taxon>
        <taxon>Glossata</taxon>
        <taxon>Ditrysia</taxon>
        <taxon>Pyraloidea</taxon>
        <taxon>Crambidae</taxon>
        <taxon>Pyraustinae</taxon>
        <taxon>Loxostege</taxon>
    </lineage>
</organism>
<feature type="compositionally biased region" description="Polar residues" evidence="2">
    <location>
        <begin position="1"/>
        <end position="21"/>
    </location>
</feature>
<sequence length="288" mass="33440">MHASLSDSNIADQASGEQTTPPCYVFQRQKRSREHEFEDEFNTFKDEMRNMITSLFETQKSELENMVTSQIGQTNKSIQECLGFLTAQNEELKKKLEQFEIQSRKDKDQITILEDKIEDLQRVNGKTTIELKNVPLIASESKEDLTKMVTCLSKNVHCEVKREDIRDIYRKRGKRNSDKNSPIVVELSSTLLKTDILKMCKLFNIKNKEKLRAKHLGATKNEETPIFVSEQLTARGARIHFIARDFARSEGYKFCWTAFGRVYLRKDENSPIILVRSESQVHNLKLSR</sequence>
<dbReference type="Proteomes" id="UP001549920">
    <property type="component" value="Unassembled WGS sequence"/>
</dbReference>
<feature type="domain" description="FP protein C-terminal" evidence="3">
    <location>
        <begin position="241"/>
        <end position="285"/>
    </location>
</feature>
<evidence type="ECO:0000259" key="3">
    <source>
        <dbReference type="Pfam" id="PF25298"/>
    </source>
</evidence>
<dbReference type="Pfam" id="PF25298">
    <property type="entry name" value="Baculo_FP_2nd"/>
    <property type="match status" value="1"/>
</dbReference>
<evidence type="ECO:0000313" key="5">
    <source>
        <dbReference type="Proteomes" id="UP001549920"/>
    </source>
</evidence>
<comment type="caution">
    <text evidence="4">The sequence shown here is derived from an EMBL/GenBank/DDBJ whole genome shotgun (WGS) entry which is preliminary data.</text>
</comment>
<feature type="region of interest" description="Disordered" evidence="2">
    <location>
        <begin position="1"/>
        <end position="23"/>
    </location>
</feature>
<accession>A0ABR3HZX7</accession>
<proteinExistence type="predicted"/>
<reference evidence="4 5" key="1">
    <citation type="submission" date="2024-06" db="EMBL/GenBank/DDBJ databases">
        <title>A chromosome-level genome assembly of beet webworm, Loxostege sticticalis.</title>
        <authorList>
            <person name="Zhang Y."/>
        </authorList>
    </citation>
    <scope>NUCLEOTIDE SEQUENCE [LARGE SCALE GENOMIC DNA]</scope>
    <source>
        <strain evidence="4">AQ026</strain>
        <tissue evidence="4">Whole body</tissue>
    </source>
</reference>